<dbReference type="GO" id="GO:0010436">
    <property type="term" value="F:carotenoid dioxygenase activity"/>
    <property type="evidence" value="ECO:0007669"/>
    <property type="project" value="TreeGrafter"/>
</dbReference>
<evidence type="ECO:0000256" key="4">
    <source>
        <dbReference type="ARBA" id="ARBA00023004"/>
    </source>
</evidence>
<feature type="compositionally biased region" description="Acidic residues" evidence="6">
    <location>
        <begin position="617"/>
        <end position="631"/>
    </location>
</feature>
<evidence type="ECO:0000256" key="3">
    <source>
        <dbReference type="ARBA" id="ARBA00023002"/>
    </source>
</evidence>
<dbReference type="Pfam" id="PF03055">
    <property type="entry name" value="RPE65"/>
    <property type="match status" value="1"/>
</dbReference>
<evidence type="ECO:0000256" key="2">
    <source>
        <dbReference type="ARBA" id="ARBA00022723"/>
    </source>
</evidence>
<evidence type="ECO:0000256" key="6">
    <source>
        <dbReference type="SAM" id="MobiDB-lite"/>
    </source>
</evidence>
<reference evidence="8" key="1">
    <citation type="submission" date="2016-02" db="EMBL/GenBank/DDBJ databases">
        <title>Draft genome sequence of Microdochium bolleyi, a fungal endophyte of beachgrass.</title>
        <authorList>
            <consortium name="DOE Joint Genome Institute"/>
            <person name="David A.S."/>
            <person name="May G."/>
            <person name="Haridas S."/>
            <person name="Lim J."/>
            <person name="Wang M."/>
            <person name="Labutti K."/>
            <person name="Lipzen A."/>
            <person name="Barry K."/>
            <person name="Grigoriev I.V."/>
        </authorList>
    </citation>
    <scope>NUCLEOTIDE SEQUENCE [LARGE SCALE GENOMIC DNA]</scope>
    <source>
        <strain evidence="8">J235TASD1</strain>
    </source>
</reference>
<feature type="binding site" evidence="5">
    <location>
        <position position="256"/>
    </location>
    <ligand>
        <name>Fe cation</name>
        <dbReference type="ChEBI" id="CHEBI:24875"/>
        <note>catalytic</note>
    </ligand>
</feature>
<dbReference type="OrthoDB" id="407010at2759"/>
<dbReference type="PANTHER" id="PTHR10543">
    <property type="entry name" value="BETA-CAROTENE DIOXYGENASE"/>
    <property type="match status" value="1"/>
</dbReference>
<dbReference type="GO" id="GO:0046872">
    <property type="term" value="F:metal ion binding"/>
    <property type="evidence" value="ECO:0007669"/>
    <property type="project" value="UniProtKB-KW"/>
</dbReference>
<dbReference type="STRING" id="196109.A0A136JCX8"/>
<dbReference type="PANTHER" id="PTHR10543:SF24">
    <property type="entry name" value="CAROTENOID ISOMEROOXYGENASE"/>
    <property type="match status" value="1"/>
</dbReference>
<feature type="region of interest" description="Disordered" evidence="6">
    <location>
        <begin position="1"/>
        <end position="27"/>
    </location>
</feature>
<feature type="region of interest" description="Disordered" evidence="6">
    <location>
        <begin position="578"/>
        <end position="631"/>
    </location>
</feature>
<protein>
    <submittedName>
        <fullName evidence="7">Carotenoid oxygenase</fullName>
    </submittedName>
</protein>
<feature type="binding site" evidence="5">
    <location>
        <position position="308"/>
    </location>
    <ligand>
        <name>Fe cation</name>
        <dbReference type="ChEBI" id="CHEBI:24875"/>
        <note>catalytic</note>
    </ligand>
</feature>
<keyword evidence="2 5" id="KW-0479">Metal-binding</keyword>
<dbReference type="Proteomes" id="UP000070501">
    <property type="component" value="Unassembled WGS sequence"/>
</dbReference>
<sequence>MAKSKSTRGSSRVQPDGRLRGPESQDQDFEQLVKDLAAQDFDDWPNEAGFEGLTEVRGPVELKVKGHLPSWIAGTLFRTGPGQYDIDDTANGPYRTTHWFDGFAHSHKFEIIPDPTDPDAPVRVEYSSRRQAEKLIEVIKQDGSRDRHISFSQRRDPCVGMMGKFMTVWRHGSAPHRDPDEDNSCVTVMTNLPGLDPLKKGITTTESGHRSGVKSVWLTTDSSTLKQVDRDTLEPIGLAEQKDLHPSLRGPMSCAHAHVDRDTGDLFNYNLDLGKTSTYRVFRVNAATGTTDILATIARPDVPPAYAHSFLLSRSFVILCVGSTHIGQMGLSVVWNRNIADAIEPFDESKRCKWIVVDRRHGRGVVGTFETAAGFFFHSVNAFDEDSIAGGAAGDVDLFCDVLEYPTLDVIRSFELDVIRGTQPGKTGDGEKHTRAGFWGNTETSRNSLPTLVRHKFVVQGYNRKPASNSKGLLATLVPWPVSSAATYAADTVRGIAPSLPNIPIPGLSGNGGNDPVWQFRPGERVCAIRAPRVGELPTINPRRAARRYRYVYTLPNTGKTALLDSIAKTDVETQTSLFWDNPRGHTPGEAIFVPRPRGASWGTPTKPGKKRKEERDGDGEQEQEQDEDDGVLLSVVLDGLGKTSYLVCLDARDMTEIGRAECEWAIGHGFHGMHAPAVAVAGGAPAAP</sequence>
<keyword evidence="8" id="KW-1185">Reference proteome</keyword>
<comment type="cofactor">
    <cofactor evidence="5">
        <name>Fe(2+)</name>
        <dbReference type="ChEBI" id="CHEBI:29033"/>
    </cofactor>
    <text evidence="5">Binds 1 Fe(2+) ion per subunit.</text>
</comment>
<dbReference type="InParanoid" id="A0A136JCX8"/>
<feature type="binding site" evidence="5">
    <location>
        <position position="672"/>
    </location>
    <ligand>
        <name>Fe cation</name>
        <dbReference type="ChEBI" id="CHEBI:24875"/>
        <note>catalytic</note>
    </ligand>
</feature>
<proteinExistence type="inferred from homology"/>
<dbReference type="InterPro" id="IPR004294">
    <property type="entry name" value="Carotenoid_Oase"/>
</dbReference>
<dbReference type="EMBL" id="KQ964246">
    <property type="protein sequence ID" value="KXJ95012.1"/>
    <property type="molecule type" value="Genomic_DNA"/>
</dbReference>
<accession>A0A136JCX8</accession>
<organism evidence="7 8">
    <name type="scientific">Microdochium bolleyi</name>
    <dbReference type="NCBI Taxonomy" id="196109"/>
    <lineage>
        <taxon>Eukaryota</taxon>
        <taxon>Fungi</taxon>
        <taxon>Dikarya</taxon>
        <taxon>Ascomycota</taxon>
        <taxon>Pezizomycotina</taxon>
        <taxon>Sordariomycetes</taxon>
        <taxon>Xylariomycetidae</taxon>
        <taxon>Xylariales</taxon>
        <taxon>Microdochiaceae</taxon>
        <taxon>Microdochium</taxon>
    </lineage>
</organism>
<evidence type="ECO:0000313" key="7">
    <source>
        <dbReference type="EMBL" id="KXJ95012.1"/>
    </source>
</evidence>
<evidence type="ECO:0000256" key="5">
    <source>
        <dbReference type="PIRSR" id="PIRSR604294-1"/>
    </source>
</evidence>
<dbReference type="AlphaFoldDB" id="A0A136JCX8"/>
<dbReference type="GO" id="GO:0016121">
    <property type="term" value="P:carotene catabolic process"/>
    <property type="evidence" value="ECO:0007669"/>
    <property type="project" value="TreeGrafter"/>
</dbReference>
<gene>
    <name evidence="7" type="ORF">Micbo1qcDRAFT_230364</name>
</gene>
<keyword evidence="3" id="KW-0560">Oxidoreductase</keyword>
<comment type="similarity">
    <text evidence="1">Belongs to the carotenoid oxygenase family.</text>
</comment>
<name>A0A136JCX8_9PEZI</name>
<keyword evidence="4 5" id="KW-0408">Iron</keyword>
<evidence type="ECO:0000313" key="8">
    <source>
        <dbReference type="Proteomes" id="UP000070501"/>
    </source>
</evidence>
<evidence type="ECO:0000256" key="1">
    <source>
        <dbReference type="ARBA" id="ARBA00006787"/>
    </source>
</evidence>
<feature type="binding site" evidence="5">
    <location>
        <position position="378"/>
    </location>
    <ligand>
        <name>Fe cation</name>
        <dbReference type="ChEBI" id="CHEBI:24875"/>
        <note>catalytic</note>
    </ligand>
</feature>